<gene>
    <name evidence="1" type="ORF">ACFO3S_24305</name>
</gene>
<name>A0ABV9FK27_9BACL</name>
<evidence type="ECO:0000313" key="2">
    <source>
        <dbReference type="Proteomes" id="UP001596028"/>
    </source>
</evidence>
<dbReference type="RefSeq" id="WP_378101383.1">
    <property type="nucleotide sequence ID" value="NZ_JBHSEP010000025.1"/>
</dbReference>
<keyword evidence="2" id="KW-1185">Reference proteome</keyword>
<reference evidence="2" key="1">
    <citation type="journal article" date="2019" name="Int. J. Syst. Evol. Microbiol.">
        <title>The Global Catalogue of Microorganisms (GCM) 10K type strain sequencing project: providing services to taxonomists for standard genome sequencing and annotation.</title>
        <authorList>
            <consortium name="The Broad Institute Genomics Platform"/>
            <consortium name="The Broad Institute Genome Sequencing Center for Infectious Disease"/>
            <person name="Wu L."/>
            <person name="Ma J."/>
        </authorList>
    </citation>
    <scope>NUCLEOTIDE SEQUENCE [LARGE SCALE GENOMIC DNA]</scope>
    <source>
        <strain evidence="2">CCUG 49571</strain>
    </source>
</reference>
<protein>
    <submittedName>
        <fullName evidence="1">Uncharacterized protein</fullName>
    </submittedName>
</protein>
<sequence length="48" mass="5632">MKFNSSAQIGEQDFHVMISHFRNPLSVHSKYICHFTIAPEHCQRAMEK</sequence>
<dbReference type="Proteomes" id="UP001596028">
    <property type="component" value="Unassembled WGS sequence"/>
</dbReference>
<accession>A0ABV9FK27</accession>
<comment type="caution">
    <text evidence="1">The sequence shown here is derived from an EMBL/GenBank/DDBJ whole genome shotgun (WGS) entry which is preliminary data.</text>
</comment>
<evidence type="ECO:0000313" key="1">
    <source>
        <dbReference type="EMBL" id="MFC4601388.1"/>
    </source>
</evidence>
<proteinExistence type="predicted"/>
<dbReference type="EMBL" id="JBHSEP010000025">
    <property type="protein sequence ID" value="MFC4601388.1"/>
    <property type="molecule type" value="Genomic_DNA"/>
</dbReference>
<organism evidence="1 2">
    <name type="scientific">Cohnella hongkongensis</name>
    <dbReference type="NCBI Taxonomy" id="178337"/>
    <lineage>
        <taxon>Bacteria</taxon>
        <taxon>Bacillati</taxon>
        <taxon>Bacillota</taxon>
        <taxon>Bacilli</taxon>
        <taxon>Bacillales</taxon>
        <taxon>Paenibacillaceae</taxon>
        <taxon>Cohnella</taxon>
    </lineage>
</organism>